<sequence length="79" mass="9696">MIHSHIAICDMLHYQFFRNKIIRDMFYTTSFKSFFLNSMHSRTLSHRLGWWEYHLLKIEQVRAISSLLQSSWFLTLKRT</sequence>
<organism evidence="1">
    <name type="scientific">Solanum chacoense</name>
    <name type="common">Chaco potato</name>
    <dbReference type="NCBI Taxonomy" id="4108"/>
    <lineage>
        <taxon>Eukaryota</taxon>
        <taxon>Viridiplantae</taxon>
        <taxon>Streptophyta</taxon>
        <taxon>Embryophyta</taxon>
        <taxon>Tracheophyta</taxon>
        <taxon>Spermatophyta</taxon>
        <taxon>Magnoliopsida</taxon>
        <taxon>eudicotyledons</taxon>
        <taxon>Gunneridae</taxon>
        <taxon>Pentapetalae</taxon>
        <taxon>asterids</taxon>
        <taxon>lamiids</taxon>
        <taxon>Solanales</taxon>
        <taxon>Solanaceae</taxon>
        <taxon>Solanoideae</taxon>
        <taxon>Solaneae</taxon>
        <taxon>Solanum</taxon>
    </lineage>
</organism>
<dbReference type="EMBL" id="GEDG01026294">
    <property type="protein sequence ID" value="JAP14631.1"/>
    <property type="molecule type" value="Transcribed_RNA"/>
</dbReference>
<dbReference type="AlphaFoldDB" id="A0A0V0H3I8"/>
<accession>A0A0V0H3I8</accession>
<proteinExistence type="predicted"/>
<name>A0A0V0H3I8_SOLCH</name>
<reference evidence="1" key="1">
    <citation type="submission" date="2015-12" db="EMBL/GenBank/DDBJ databases">
        <title>Gene expression during late stages of embryo sac development: a critical building block for successful pollen-pistil interactions.</title>
        <authorList>
            <person name="Liu Y."/>
            <person name="Joly V."/>
            <person name="Sabar M."/>
            <person name="Matton D.P."/>
        </authorList>
    </citation>
    <scope>NUCLEOTIDE SEQUENCE</scope>
</reference>
<evidence type="ECO:0000313" key="1">
    <source>
        <dbReference type="EMBL" id="JAP14631.1"/>
    </source>
</evidence>
<protein>
    <submittedName>
        <fullName evidence="1">Putative ovule protein</fullName>
    </submittedName>
</protein>